<dbReference type="GeneID" id="92854534"/>
<dbReference type="PANTHER" id="PTHR31793">
    <property type="entry name" value="4-HYDROXYBENZOYL-COA THIOESTERASE FAMILY MEMBER"/>
    <property type="match status" value="1"/>
</dbReference>
<keyword evidence="2" id="KW-1185">Reference proteome</keyword>
<dbReference type="GO" id="GO:0016787">
    <property type="term" value="F:hydrolase activity"/>
    <property type="evidence" value="ECO:0007669"/>
    <property type="project" value="UniProtKB-KW"/>
</dbReference>
<evidence type="ECO:0008006" key="3">
    <source>
        <dbReference type="Google" id="ProtNLM"/>
    </source>
</evidence>
<dbReference type="SUPFAM" id="SSF54637">
    <property type="entry name" value="Thioesterase/thiol ester dehydrase-isomerase"/>
    <property type="match status" value="1"/>
</dbReference>
<keyword evidence="1" id="KW-0378">Hydrolase</keyword>
<protein>
    <recommendedName>
        <fullName evidence="3">Thioesterase domain-containing protein</fullName>
    </recommendedName>
</protein>
<dbReference type="EMBL" id="CP021920">
    <property type="protein sequence ID" value="ASB88018.1"/>
    <property type="molecule type" value="Genomic_DNA"/>
</dbReference>
<evidence type="ECO:0000313" key="1">
    <source>
        <dbReference type="EMBL" id="ASB88018.1"/>
    </source>
</evidence>
<accession>A0ABM6LFH6</accession>
<gene>
    <name evidence="1" type="ORF">S101395_01508</name>
</gene>
<proteinExistence type="predicted"/>
<organism evidence="1 2">
    <name type="scientific">Bacillus sonorensis</name>
    <dbReference type="NCBI Taxonomy" id="119858"/>
    <lineage>
        <taxon>Bacteria</taxon>
        <taxon>Bacillati</taxon>
        <taxon>Bacillota</taxon>
        <taxon>Bacilli</taxon>
        <taxon>Bacillales</taxon>
        <taxon>Bacillaceae</taxon>
        <taxon>Bacillus</taxon>
    </lineage>
</organism>
<name>A0ABM6LFH6_9BACI</name>
<dbReference type="CDD" id="cd00586">
    <property type="entry name" value="4HBT"/>
    <property type="match status" value="1"/>
</dbReference>
<evidence type="ECO:0000313" key="2">
    <source>
        <dbReference type="Proteomes" id="UP000196877"/>
    </source>
</evidence>
<dbReference type="InterPro" id="IPR029069">
    <property type="entry name" value="HotDog_dom_sf"/>
</dbReference>
<dbReference type="RefSeq" id="WP_006637903.1">
    <property type="nucleotide sequence ID" value="NZ_BORD01000003.1"/>
</dbReference>
<dbReference type="InterPro" id="IPR050563">
    <property type="entry name" value="4-hydroxybenzoyl-CoA_TE"/>
</dbReference>
<dbReference type="PANTHER" id="PTHR31793:SF24">
    <property type="entry name" value="LONG-CHAIN ACYL-COA THIOESTERASE FADM"/>
    <property type="match status" value="1"/>
</dbReference>
<reference evidence="1 2" key="1">
    <citation type="submission" date="2017-06" db="EMBL/GenBank/DDBJ databases">
        <title>Genome sequence of Bacillus sonorensis strain SRCM101395.</title>
        <authorList>
            <person name="Cho S.H."/>
        </authorList>
    </citation>
    <scope>NUCLEOTIDE SEQUENCE [LARGE SCALE GENOMIC DNA]</scope>
    <source>
        <strain evidence="1 2">SRCM101395</strain>
    </source>
</reference>
<dbReference type="Pfam" id="PF13279">
    <property type="entry name" value="4HBT_2"/>
    <property type="match status" value="1"/>
</dbReference>
<dbReference type="Gene3D" id="3.10.129.10">
    <property type="entry name" value="Hotdog Thioesterase"/>
    <property type="match status" value="1"/>
</dbReference>
<sequence length="154" mass="17524">MKLPAYIEGSFAEWRQSFSFFEEVSVRFSETDMFGHMNNVTPFIYFEEARISYFKHLQTMDHLADSESRTIPVVASQQCDYHMQVMLHENLKIGVKTAAVGTSSLTLHYLAENKAGTPCFTGTAVMVQIAKNTGKPESWTEDQRLKLLGTFPEK</sequence>
<dbReference type="Proteomes" id="UP000196877">
    <property type="component" value="Chromosome"/>
</dbReference>